<dbReference type="EC" id="2.6.1.76" evidence="7"/>
<dbReference type="InterPro" id="IPR004637">
    <property type="entry name" value="Dat"/>
</dbReference>
<dbReference type="InterPro" id="IPR049704">
    <property type="entry name" value="Aminotrans_3_PPA_site"/>
</dbReference>
<dbReference type="InterPro" id="IPR005814">
    <property type="entry name" value="Aminotrans_3"/>
</dbReference>
<reference evidence="8 9" key="1">
    <citation type="submission" date="2007-10" db="EMBL/GenBank/DDBJ databases">
        <authorList>
            <person name="Wagner-Dobler I."/>
            <person name="Ferriera S."/>
            <person name="Johnson J."/>
            <person name="Kravitz S."/>
            <person name="Beeson K."/>
            <person name="Sutton G."/>
            <person name="Rogers Y.-H."/>
            <person name="Friedman R."/>
            <person name="Frazier M."/>
            <person name="Venter J.C."/>
        </authorList>
    </citation>
    <scope>NUCLEOTIDE SEQUENCE [LARGE SCALE GENOMIC DNA]</scope>
    <source>
        <strain evidence="8 9">DFL-43</strain>
    </source>
</reference>
<protein>
    <recommendedName>
        <fullName evidence="7">Diaminobutyrate--2-oxoglutarate transaminase</fullName>
        <ecNumber evidence="7">2.6.1.76</ecNumber>
    </recommendedName>
    <alternativeName>
        <fullName evidence="7">DABA aminotransferase</fullName>
    </alternativeName>
</protein>
<dbReference type="NCBIfam" id="TIGR02407">
    <property type="entry name" value="ectoine_ectB"/>
    <property type="match status" value="1"/>
</dbReference>
<dbReference type="AlphaFoldDB" id="A9D6X9"/>
<dbReference type="InterPro" id="IPR015421">
    <property type="entry name" value="PyrdxlP-dep_Trfase_major"/>
</dbReference>
<keyword evidence="4 7" id="KW-0808">Transferase</keyword>
<comment type="pathway">
    <text evidence="7">Amine and polyamine biosynthesis; ectoine biosynthesis; L-ectoine from L-aspartate 4-semialdehyde: step 1/3.</text>
</comment>
<keyword evidence="9" id="KW-1185">Reference proteome</keyword>
<dbReference type="UniPathway" id="UPA00067">
    <property type="reaction ID" value="UER00121"/>
</dbReference>
<evidence type="ECO:0000256" key="4">
    <source>
        <dbReference type="ARBA" id="ARBA00022679"/>
    </source>
</evidence>
<dbReference type="InterPro" id="IPR015424">
    <property type="entry name" value="PyrdxlP-dep_Trfase"/>
</dbReference>
<evidence type="ECO:0000256" key="5">
    <source>
        <dbReference type="ARBA" id="ARBA00022898"/>
    </source>
</evidence>
<accession>A9D6X9</accession>
<dbReference type="InterPro" id="IPR015422">
    <property type="entry name" value="PyrdxlP-dep_Trfase_small"/>
</dbReference>
<comment type="caution">
    <text evidence="8">The sequence shown here is derived from an EMBL/GenBank/DDBJ whole genome shotgun (WGS) entry which is preliminary data.</text>
</comment>
<sequence>MNVQLVSTQPPKMPNPTKIESEVRSYCRNFTTTFVSALGSHMVASNGRKYIDFLAGCSALNYGHNDPDLVDCLKEYIGFNGVTLGLDLHTQAKEGFIETFAHKILRPRSLSYRLQFAGPTGTNAVEAAMKLVRKVTGRSQIVAFTGGFHGVSLGSLAATGNSHHRAGAHVPLTNVMRAHFDGFFGVHIDTADLLDRSLSDPSSGFDKPAAFLLETVQGEGGLNAASKDWVRSIAEVARKHGALLIVDDIQAGCGRTGSFFSFEEFGIEPDIITLSKSLSGIGLPMSLVLMKPEYDQWLPGEHNGTFRGNCMAFVTAAETIRKFWSNGNLTADVKRRGQLVYQTLWSLARLTPEYRVKGRGMFLGLDVGTGERASAISKRCFENGLIIETSGSYGEVVKVLAPLTTPDEVLSQGLAILSDAVEAETRRLS</sequence>
<dbReference type="GO" id="GO:0019491">
    <property type="term" value="P:ectoine biosynthetic process"/>
    <property type="evidence" value="ECO:0007669"/>
    <property type="project" value="UniProtKB-UniPathway"/>
</dbReference>
<dbReference type="NCBIfam" id="TIGR00709">
    <property type="entry name" value="dat"/>
    <property type="match status" value="1"/>
</dbReference>
<dbReference type="PANTHER" id="PTHR43552">
    <property type="entry name" value="DIAMINOBUTYRATE--2-OXOGLUTARATE AMINOTRANSFERASE"/>
    <property type="match status" value="1"/>
</dbReference>
<dbReference type="STRING" id="411684.HPDFL43_10282"/>
<dbReference type="PANTHER" id="PTHR43552:SF2">
    <property type="entry name" value="DIAMINOBUTYRATE--2-OXOGLUTARATE TRANSAMINASE"/>
    <property type="match status" value="1"/>
</dbReference>
<reference evidence="8 9" key="2">
    <citation type="submission" date="2012-06" db="EMBL/GenBank/DDBJ databases">
        <authorList>
            <person name="Fiebig A."/>
        </authorList>
    </citation>
    <scope>NUCLEOTIDE SEQUENCE [LARGE SCALE GENOMIC DNA]</scope>
    <source>
        <strain evidence="8 9">DFL-43</strain>
    </source>
</reference>
<dbReference type="EMBL" id="ABIA03000002">
    <property type="protein sequence ID" value="EDQ33617.2"/>
    <property type="molecule type" value="Genomic_DNA"/>
</dbReference>
<keyword evidence="5 6" id="KW-0663">Pyridoxal phosphate</keyword>
<dbReference type="Gene3D" id="3.90.1150.10">
    <property type="entry name" value="Aspartate Aminotransferase, domain 1"/>
    <property type="match status" value="1"/>
</dbReference>
<dbReference type="PIRSF" id="PIRSF000521">
    <property type="entry name" value="Transaminase_4ab_Lys_Orn"/>
    <property type="match status" value="1"/>
</dbReference>
<comment type="function">
    <text evidence="7">Catalyzes reversively the conversion of L-aspartate beta-semialdehyde (ASA) to L-2,4-diaminobutyrate (DABA) by transamination with L-glutamate.</text>
</comment>
<comment type="similarity">
    <text evidence="2 6">Belongs to the class-III pyridoxal-phosphate-dependent aminotransferase family.</text>
</comment>
<dbReference type="Proteomes" id="UP000004291">
    <property type="component" value="Chromosome"/>
</dbReference>
<name>A9D6X9_HOEPD</name>
<dbReference type="GO" id="GO:0047307">
    <property type="term" value="F:diaminobutyrate-pyruvate transaminase activity"/>
    <property type="evidence" value="ECO:0007669"/>
    <property type="project" value="InterPro"/>
</dbReference>
<evidence type="ECO:0000256" key="3">
    <source>
        <dbReference type="ARBA" id="ARBA00022576"/>
    </source>
</evidence>
<evidence type="ECO:0000256" key="1">
    <source>
        <dbReference type="ARBA" id="ARBA00001933"/>
    </source>
</evidence>
<dbReference type="SUPFAM" id="SSF53383">
    <property type="entry name" value="PLP-dependent transferases"/>
    <property type="match status" value="1"/>
</dbReference>
<dbReference type="Gene3D" id="3.40.640.10">
    <property type="entry name" value="Type I PLP-dependent aspartate aminotransferase-like (Major domain)"/>
    <property type="match status" value="1"/>
</dbReference>
<dbReference type="Pfam" id="PF00202">
    <property type="entry name" value="Aminotran_3"/>
    <property type="match status" value="1"/>
</dbReference>
<dbReference type="InterPro" id="IPR012773">
    <property type="entry name" value="Ectoine_EctB"/>
</dbReference>
<gene>
    <name evidence="8" type="ORF">HPDFL43_10282</name>
</gene>
<evidence type="ECO:0000256" key="7">
    <source>
        <dbReference type="RuleBase" id="RU365034"/>
    </source>
</evidence>
<dbReference type="PROSITE" id="PS00600">
    <property type="entry name" value="AA_TRANSFER_CLASS_3"/>
    <property type="match status" value="1"/>
</dbReference>
<dbReference type="NCBIfam" id="NF006733">
    <property type="entry name" value="PRK09264.1"/>
    <property type="match status" value="1"/>
</dbReference>
<comment type="cofactor">
    <cofactor evidence="1 7">
        <name>pyridoxal 5'-phosphate</name>
        <dbReference type="ChEBI" id="CHEBI:597326"/>
    </cofactor>
</comment>
<evidence type="ECO:0000313" key="9">
    <source>
        <dbReference type="Proteomes" id="UP000004291"/>
    </source>
</evidence>
<evidence type="ECO:0000313" key="8">
    <source>
        <dbReference type="EMBL" id="EDQ33617.2"/>
    </source>
</evidence>
<organism evidence="8 9">
    <name type="scientific">Hoeflea phototrophica (strain DSM 17068 / NCIMB 14078 / DFL-43)</name>
    <dbReference type="NCBI Taxonomy" id="411684"/>
    <lineage>
        <taxon>Bacteria</taxon>
        <taxon>Pseudomonadati</taxon>
        <taxon>Pseudomonadota</taxon>
        <taxon>Alphaproteobacteria</taxon>
        <taxon>Hyphomicrobiales</taxon>
        <taxon>Rhizobiaceae</taxon>
        <taxon>Hoeflea</taxon>
    </lineage>
</organism>
<keyword evidence="3 7" id="KW-0032">Aminotransferase</keyword>
<dbReference type="GO" id="GO:0030170">
    <property type="term" value="F:pyridoxal phosphate binding"/>
    <property type="evidence" value="ECO:0007669"/>
    <property type="project" value="InterPro"/>
</dbReference>
<dbReference type="GO" id="GO:0045303">
    <property type="term" value="F:diaminobutyrate-2-oxoglutarate transaminase activity"/>
    <property type="evidence" value="ECO:0007669"/>
    <property type="project" value="UniProtKB-EC"/>
</dbReference>
<dbReference type="eggNOG" id="COG0160">
    <property type="taxonomic scope" value="Bacteria"/>
</dbReference>
<proteinExistence type="inferred from homology"/>
<evidence type="ECO:0000256" key="2">
    <source>
        <dbReference type="ARBA" id="ARBA00008954"/>
    </source>
</evidence>
<comment type="catalytic activity">
    <reaction evidence="7">
        <text>L-2,4-diaminobutanoate + 2-oxoglutarate = L-aspartate 4-semialdehyde + L-glutamate</text>
        <dbReference type="Rhea" id="RHEA:11160"/>
        <dbReference type="ChEBI" id="CHEBI:16810"/>
        <dbReference type="ChEBI" id="CHEBI:29985"/>
        <dbReference type="ChEBI" id="CHEBI:58761"/>
        <dbReference type="ChEBI" id="CHEBI:537519"/>
        <dbReference type="EC" id="2.6.1.76"/>
    </reaction>
</comment>
<evidence type="ECO:0000256" key="6">
    <source>
        <dbReference type="RuleBase" id="RU003560"/>
    </source>
</evidence>
<dbReference type="CDD" id="cd00610">
    <property type="entry name" value="OAT_like"/>
    <property type="match status" value="1"/>
</dbReference>
<dbReference type="HOGENOM" id="CLU_016922_10_0_5"/>